<name>A0A5E4TYW8_9BURK</name>
<dbReference type="EMBL" id="CABPSI010000002">
    <property type="protein sequence ID" value="VVD96139.1"/>
    <property type="molecule type" value="Genomic_DNA"/>
</dbReference>
<keyword evidence="3" id="KW-0813">Transport</keyword>
<organism evidence="8 9">
    <name type="scientific">Pandoraea iniqua</name>
    <dbReference type="NCBI Taxonomy" id="2508288"/>
    <lineage>
        <taxon>Bacteria</taxon>
        <taxon>Pseudomonadati</taxon>
        <taxon>Pseudomonadota</taxon>
        <taxon>Betaproteobacteria</taxon>
        <taxon>Burkholderiales</taxon>
        <taxon>Burkholderiaceae</taxon>
        <taxon>Pandoraea</taxon>
    </lineage>
</organism>
<evidence type="ECO:0000256" key="5">
    <source>
        <dbReference type="ARBA" id="ARBA00022989"/>
    </source>
</evidence>
<comment type="subcellular location">
    <subcellularLocation>
        <location evidence="1">Membrane</location>
        <topology evidence="1">Multi-pass membrane protein</topology>
    </subcellularLocation>
</comment>
<evidence type="ECO:0000313" key="8">
    <source>
        <dbReference type="EMBL" id="VVD96139.1"/>
    </source>
</evidence>
<evidence type="ECO:0000256" key="6">
    <source>
        <dbReference type="ARBA" id="ARBA00023136"/>
    </source>
</evidence>
<evidence type="ECO:0000313" key="9">
    <source>
        <dbReference type="Proteomes" id="UP000333828"/>
    </source>
</evidence>
<dbReference type="NCBIfam" id="TIGR00797">
    <property type="entry name" value="matE"/>
    <property type="match status" value="1"/>
</dbReference>
<feature type="transmembrane region" description="Helical" evidence="7">
    <location>
        <begin position="140"/>
        <end position="162"/>
    </location>
</feature>
<feature type="transmembrane region" description="Helical" evidence="7">
    <location>
        <begin position="364"/>
        <end position="384"/>
    </location>
</feature>
<feature type="transmembrane region" description="Helical" evidence="7">
    <location>
        <begin position="287"/>
        <end position="309"/>
    </location>
</feature>
<feature type="transmembrane region" description="Helical" evidence="7">
    <location>
        <begin position="197"/>
        <end position="220"/>
    </location>
</feature>
<keyword evidence="5 7" id="KW-1133">Transmembrane helix</keyword>
<dbReference type="AlphaFoldDB" id="A0A5E4TYW8"/>
<proteinExistence type="inferred from homology"/>
<evidence type="ECO:0000256" key="3">
    <source>
        <dbReference type="ARBA" id="ARBA00022448"/>
    </source>
</evidence>
<keyword evidence="6 7" id="KW-0472">Membrane</keyword>
<dbReference type="GO" id="GO:0015297">
    <property type="term" value="F:antiporter activity"/>
    <property type="evidence" value="ECO:0007669"/>
    <property type="project" value="InterPro"/>
</dbReference>
<feature type="transmembrane region" description="Helical" evidence="7">
    <location>
        <begin position="174"/>
        <end position="191"/>
    </location>
</feature>
<dbReference type="InterPro" id="IPR002528">
    <property type="entry name" value="MATE_fam"/>
</dbReference>
<feature type="transmembrane region" description="Helical" evidence="7">
    <location>
        <begin position="96"/>
        <end position="114"/>
    </location>
</feature>
<reference evidence="8 9" key="1">
    <citation type="submission" date="2019-08" db="EMBL/GenBank/DDBJ databases">
        <authorList>
            <person name="Peeters C."/>
        </authorList>
    </citation>
    <scope>NUCLEOTIDE SEQUENCE [LARGE SCALE GENOMIC DNA]</scope>
    <source>
        <strain evidence="8 9">LMG 31115</strain>
    </source>
</reference>
<protein>
    <submittedName>
        <fullName evidence="8">MATE family efflux transporter</fullName>
    </submittedName>
</protein>
<evidence type="ECO:0000256" key="7">
    <source>
        <dbReference type="SAM" id="Phobius"/>
    </source>
</evidence>
<keyword evidence="9" id="KW-1185">Reference proteome</keyword>
<feature type="transmembrane region" description="Helical" evidence="7">
    <location>
        <begin position="51"/>
        <end position="75"/>
    </location>
</feature>
<feature type="transmembrane region" description="Helical" evidence="7">
    <location>
        <begin position="249"/>
        <end position="267"/>
    </location>
</feature>
<feature type="transmembrane region" description="Helical" evidence="7">
    <location>
        <begin position="391"/>
        <end position="410"/>
    </location>
</feature>
<dbReference type="Proteomes" id="UP000333828">
    <property type="component" value="Unassembled WGS sequence"/>
</dbReference>
<feature type="transmembrane region" description="Helical" evidence="7">
    <location>
        <begin position="416"/>
        <end position="437"/>
    </location>
</feature>
<dbReference type="InterPro" id="IPR044644">
    <property type="entry name" value="DinF-like"/>
</dbReference>
<dbReference type="GO" id="GO:0005886">
    <property type="term" value="C:plasma membrane"/>
    <property type="evidence" value="ECO:0007669"/>
    <property type="project" value="TreeGrafter"/>
</dbReference>
<feature type="transmembrane region" description="Helical" evidence="7">
    <location>
        <begin position="321"/>
        <end position="344"/>
    </location>
</feature>
<sequence>MPHIVDMNPAPASVGHRQLLRLAVPIVLANLTQPLLSAVDTAVAGHLPGPAYLGGVALGALLLNLIFWGFSFLRMGTTGLAAQAFGSRDAVALRDTLCRALALAFSIGVVLLLLREPLVSLGVSWLGGSAQVQALGREYAGIRILAAPLALGNYVVLGYLLACQRVRQGLMVQVFINVVNIVAVIVFVRALDWGVAGIAIATALADILGFALGAWLLWLARTPGLPPLRLAALVERSALWRLLRLNLDIFLRTLFLQLAFAWFARVGARLGDTTLAANALLLNFQTFMAYGLDGFAHAAEALVGAYVGARQREALLHAIRLSLGWALGCAVAFALVYAVAGGAIIDTLTDQPVLRAAAREFLPWAVISPIVAVWCFQLDGVFIGATRTRELLSSSLIGLAVFGAVMPFTLDAWGNHGLWLALMAFLATRGVVLGVLLPRIWRGMPSAGLQRP</sequence>
<gene>
    <name evidence="8" type="ORF">PIN31115_01856</name>
</gene>
<dbReference type="Pfam" id="PF01554">
    <property type="entry name" value="MatE"/>
    <property type="match status" value="2"/>
</dbReference>
<comment type="similarity">
    <text evidence="2">Belongs to the multi antimicrobial extrusion (MATE) (TC 2.A.66.1) family.</text>
</comment>
<dbReference type="GO" id="GO:0042910">
    <property type="term" value="F:xenobiotic transmembrane transporter activity"/>
    <property type="evidence" value="ECO:0007669"/>
    <property type="project" value="InterPro"/>
</dbReference>
<evidence type="ECO:0000256" key="1">
    <source>
        <dbReference type="ARBA" id="ARBA00004141"/>
    </source>
</evidence>
<accession>A0A5E4TYW8</accession>
<evidence type="ECO:0000256" key="4">
    <source>
        <dbReference type="ARBA" id="ARBA00022692"/>
    </source>
</evidence>
<dbReference type="PANTHER" id="PTHR43298">
    <property type="entry name" value="MULTIDRUG RESISTANCE PROTEIN NORM-RELATED"/>
    <property type="match status" value="1"/>
</dbReference>
<dbReference type="PANTHER" id="PTHR43298:SF2">
    <property type="entry name" value="FMN_FAD EXPORTER YEEO-RELATED"/>
    <property type="match status" value="1"/>
</dbReference>
<dbReference type="CDD" id="cd13136">
    <property type="entry name" value="MATE_DinF_like"/>
    <property type="match status" value="1"/>
</dbReference>
<dbReference type="InterPro" id="IPR050222">
    <property type="entry name" value="MATE_MdtK"/>
</dbReference>
<evidence type="ECO:0000256" key="2">
    <source>
        <dbReference type="ARBA" id="ARBA00010199"/>
    </source>
</evidence>
<keyword evidence="4 7" id="KW-0812">Transmembrane</keyword>